<accession>A0A4Q1V9Z2</accession>
<dbReference type="RefSeq" id="WP_129271303.1">
    <property type="nucleotide sequence ID" value="NZ_MZXW01000017.1"/>
</dbReference>
<dbReference type="PROSITE" id="PS50850">
    <property type="entry name" value="MFS"/>
    <property type="match status" value="1"/>
</dbReference>
<dbReference type="EMBL" id="MZXW01000017">
    <property type="protein sequence ID" value="RXT47770.1"/>
    <property type="molecule type" value="Genomic_DNA"/>
</dbReference>
<organism evidence="6 7">
    <name type="scientific">Bradyrhizobium betae</name>
    <dbReference type="NCBI Taxonomy" id="244734"/>
    <lineage>
        <taxon>Bacteria</taxon>
        <taxon>Pseudomonadati</taxon>
        <taxon>Pseudomonadota</taxon>
        <taxon>Alphaproteobacteria</taxon>
        <taxon>Hyphomicrobiales</taxon>
        <taxon>Nitrobacteraceae</taxon>
        <taxon>Bradyrhizobium</taxon>
    </lineage>
</organism>
<evidence type="ECO:0000256" key="4">
    <source>
        <dbReference type="SAM" id="Phobius"/>
    </source>
</evidence>
<evidence type="ECO:0000256" key="2">
    <source>
        <dbReference type="ARBA" id="ARBA00022989"/>
    </source>
</evidence>
<feature type="transmembrane region" description="Helical" evidence="4">
    <location>
        <begin position="92"/>
        <end position="109"/>
    </location>
</feature>
<feature type="transmembrane region" description="Helical" evidence="4">
    <location>
        <begin position="299"/>
        <end position="320"/>
    </location>
</feature>
<feature type="transmembrane region" description="Helical" evidence="4">
    <location>
        <begin position="410"/>
        <end position="434"/>
    </location>
</feature>
<evidence type="ECO:0000256" key="1">
    <source>
        <dbReference type="ARBA" id="ARBA00022692"/>
    </source>
</evidence>
<evidence type="ECO:0000259" key="5">
    <source>
        <dbReference type="PROSITE" id="PS50850"/>
    </source>
</evidence>
<keyword evidence="7" id="KW-1185">Reference proteome</keyword>
<dbReference type="OrthoDB" id="9793415at2"/>
<feature type="transmembrane region" description="Helical" evidence="4">
    <location>
        <begin position="446"/>
        <end position="465"/>
    </location>
</feature>
<feature type="transmembrane region" description="Helical" evidence="4">
    <location>
        <begin position="186"/>
        <end position="205"/>
    </location>
</feature>
<reference evidence="6 7" key="1">
    <citation type="submission" date="2017-03" db="EMBL/GenBank/DDBJ databases">
        <authorList>
            <person name="Safronova V.I."/>
            <person name="Sazanova A.L."/>
            <person name="Chirak E.R."/>
        </authorList>
    </citation>
    <scope>NUCLEOTIDE SEQUENCE [LARGE SCALE GENOMIC DNA]</scope>
    <source>
        <strain evidence="6 7">Opo-243</strain>
    </source>
</reference>
<feature type="transmembrane region" description="Helical" evidence="4">
    <location>
        <begin position="121"/>
        <end position="140"/>
    </location>
</feature>
<dbReference type="SUPFAM" id="SSF103473">
    <property type="entry name" value="MFS general substrate transporter"/>
    <property type="match status" value="1"/>
</dbReference>
<dbReference type="Pfam" id="PF07690">
    <property type="entry name" value="MFS_1"/>
    <property type="match status" value="1"/>
</dbReference>
<dbReference type="GO" id="GO:0022857">
    <property type="term" value="F:transmembrane transporter activity"/>
    <property type="evidence" value="ECO:0007669"/>
    <property type="project" value="InterPro"/>
</dbReference>
<feature type="transmembrane region" description="Helical" evidence="4">
    <location>
        <begin position="146"/>
        <end position="165"/>
    </location>
</feature>
<comment type="caution">
    <text evidence="6">The sequence shown here is derived from an EMBL/GenBank/DDBJ whole genome shotgun (WGS) entry which is preliminary data.</text>
</comment>
<feature type="transmembrane region" description="Helical" evidence="4">
    <location>
        <begin position="238"/>
        <end position="259"/>
    </location>
</feature>
<feature type="transmembrane region" description="Helical" evidence="4">
    <location>
        <begin position="351"/>
        <end position="373"/>
    </location>
</feature>
<proteinExistence type="predicted"/>
<dbReference type="PANTHER" id="PTHR11360">
    <property type="entry name" value="MONOCARBOXYLATE TRANSPORTER"/>
    <property type="match status" value="1"/>
</dbReference>
<dbReference type="CDD" id="cd17353">
    <property type="entry name" value="MFS_OFA_like"/>
    <property type="match status" value="1"/>
</dbReference>
<sequence>MTTIESAGRISGAGAGLLDRERTIATAGFNRWLVPPAALCIHLCIGMAYGFSVFWLPLSRAIGLTAPKACPDISLWQELFTTSCDWKVASMGWMYTLFFVVLGLSAALWGGWLERVGPRKAGFVAACCWCGGLVLGAIGIYLHQLWIMWLGSGVIGGIGLGLGYISPVSTLVKWFPDRRGMATGMAIMGFGGGAMIGSPLATLLMDGGSFLKINLTYIGIDYVRDFTFAGLKSATDVGAWQTFLLMGAGYLIFMMIGAFRYRLPPTGWKPEGWTPPSEKKTMISEHHVHLNNAHKTPQFWLIWGVLCLNVSAGIGVLGMASPILQEVFAGKLIGLPEVGFNALSVAQKAQIAGIAAGFAGLLSLFNIGGRFVWASLSDYIGRKNTYYTFFILGIVLYALAPTFAAMGSKLLFVLGFGIILSMYGGGFATVPAYLADMFGTQFVGAIHGRLLTAWSTAGIVGPVVVNYIREFQLAAGVPRDQLYNTTMYILCSMLIAGLICNYLIKPVDPKWYMSEAELAKAQASTAGAAAGKSGSFGIGTGGLDGKAALFWAFVAIPLAWGVYKTLESAVRIL</sequence>
<dbReference type="PANTHER" id="PTHR11360:SF317">
    <property type="entry name" value="MAJOR FACILITATOR SUPERFAMILY (MFS) PROFILE DOMAIN-CONTAINING PROTEIN-RELATED"/>
    <property type="match status" value="1"/>
</dbReference>
<feature type="transmembrane region" description="Helical" evidence="4">
    <location>
        <begin position="385"/>
        <end position="404"/>
    </location>
</feature>
<dbReference type="InterPro" id="IPR050327">
    <property type="entry name" value="Proton-linked_MCT"/>
</dbReference>
<protein>
    <submittedName>
        <fullName evidence="6">MFS transporter</fullName>
    </submittedName>
</protein>
<feature type="transmembrane region" description="Helical" evidence="4">
    <location>
        <begin position="32"/>
        <end position="56"/>
    </location>
</feature>
<gene>
    <name evidence="6" type="ORF">B5V03_16005</name>
</gene>
<dbReference type="AlphaFoldDB" id="A0A4Q1V9Z2"/>
<evidence type="ECO:0000313" key="7">
    <source>
        <dbReference type="Proteomes" id="UP000290819"/>
    </source>
</evidence>
<feature type="domain" description="Major facilitator superfamily (MFS) profile" evidence="5">
    <location>
        <begin position="43"/>
        <end position="509"/>
    </location>
</feature>
<dbReference type="InterPro" id="IPR036259">
    <property type="entry name" value="MFS_trans_sf"/>
</dbReference>
<evidence type="ECO:0000256" key="3">
    <source>
        <dbReference type="ARBA" id="ARBA00023136"/>
    </source>
</evidence>
<keyword evidence="3 4" id="KW-0472">Membrane</keyword>
<dbReference type="InterPro" id="IPR020846">
    <property type="entry name" value="MFS_dom"/>
</dbReference>
<keyword evidence="2 4" id="KW-1133">Transmembrane helix</keyword>
<dbReference type="Gene3D" id="1.20.1250.20">
    <property type="entry name" value="MFS general substrate transporter like domains"/>
    <property type="match status" value="2"/>
</dbReference>
<name>A0A4Q1V9Z2_9BRAD</name>
<dbReference type="Proteomes" id="UP000290819">
    <property type="component" value="Unassembled WGS sequence"/>
</dbReference>
<feature type="transmembrane region" description="Helical" evidence="4">
    <location>
        <begin position="485"/>
        <end position="504"/>
    </location>
</feature>
<keyword evidence="1 4" id="KW-0812">Transmembrane</keyword>
<dbReference type="InterPro" id="IPR011701">
    <property type="entry name" value="MFS"/>
</dbReference>
<evidence type="ECO:0000313" key="6">
    <source>
        <dbReference type="EMBL" id="RXT47770.1"/>
    </source>
</evidence>